<protein>
    <submittedName>
        <fullName evidence="1">Uncharacterized protein</fullName>
    </submittedName>
</protein>
<proteinExistence type="predicted"/>
<evidence type="ECO:0000313" key="1">
    <source>
        <dbReference type="EMBL" id="QHU00783.1"/>
    </source>
</evidence>
<organism evidence="1">
    <name type="scientific">viral metagenome</name>
    <dbReference type="NCBI Taxonomy" id="1070528"/>
    <lineage>
        <taxon>unclassified sequences</taxon>
        <taxon>metagenomes</taxon>
        <taxon>organismal metagenomes</taxon>
    </lineage>
</organism>
<accession>A0A6C0J656</accession>
<dbReference type="AlphaFoldDB" id="A0A6C0J656"/>
<sequence>MNIEKNTLIFDKLHLQSIKKCTYDSFSGAIVDSDSYTQLLDLVDMYYGLGMKTNICPYPLQEYTYMLISKDNRYFHKLLGKQVKLRISHLYYNSYYGVLAAKVILKNNFTSNKTPHIVIAKKTELNNSVIKQIIDGELDYKYPCIKKKLHAEYTLHGKIGVLCNSDLENDIVVEEIHEEKNNTVHYSGKKVYKPELTVAVECFPPPIKDKKYLSIHDLKNNKITPFVMSETESNESNESVSDDDNIITTSADIFQGCQIEQGPRGGKYIMKDGRKKYIKDGDLSVSKTSSTYSSNRPVYSLNLLN</sequence>
<name>A0A6C0J656_9ZZZZ</name>
<dbReference type="EMBL" id="MN740329">
    <property type="protein sequence ID" value="QHU00783.1"/>
    <property type="molecule type" value="Genomic_DNA"/>
</dbReference>
<reference evidence="1" key="1">
    <citation type="journal article" date="2020" name="Nature">
        <title>Giant virus diversity and host interactions through global metagenomics.</title>
        <authorList>
            <person name="Schulz F."/>
            <person name="Roux S."/>
            <person name="Paez-Espino D."/>
            <person name="Jungbluth S."/>
            <person name="Walsh D.A."/>
            <person name="Denef V.J."/>
            <person name="McMahon K.D."/>
            <person name="Konstantinidis K.T."/>
            <person name="Eloe-Fadrosh E.A."/>
            <person name="Kyrpides N.C."/>
            <person name="Woyke T."/>
        </authorList>
    </citation>
    <scope>NUCLEOTIDE SEQUENCE</scope>
    <source>
        <strain evidence="1">GVMAG-M-3300025860-20</strain>
    </source>
</reference>